<evidence type="ECO:0000313" key="2">
    <source>
        <dbReference type="Proteomes" id="UP000718593"/>
    </source>
</evidence>
<comment type="caution">
    <text evidence="1">The sequence shown here is derived from an EMBL/GenBank/DDBJ whole genome shotgun (WGS) entry which is preliminary data.</text>
</comment>
<dbReference type="AlphaFoldDB" id="A0A930BTF5"/>
<reference evidence="1" key="1">
    <citation type="submission" date="2020-04" db="EMBL/GenBank/DDBJ databases">
        <title>Deep metagenomics examines the oral microbiome during advanced dental caries in children, revealing novel taxa and co-occurrences with host molecules.</title>
        <authorList>
            <person name="Baker J.L."/>
            <person name="Morton J.T."/>
            <person name="Dinis M."/>
            <person name="Alvarez R."/>
            <person name="Tran N.C."/>
            <person name="Knight R."/>
            <person name="Edlund A."/>
        </authorList>
    </citation>
    <scope>NUCLEOTIDE SEQUENCE</scope>
    <source>
        <strain evidence="1">JCVI_32_bin.24</strain>
    </source>
</reference>
<dbReference type="Proteomes" id="UP000718593">
    <property type="component" value="Unassembled WGS sequence"/>
</dbReference>
<evidence type="ECO:0000313" key="1">
    <source>
        <dbReference type="EMBL" id="MBF1164457.1"/>
    </source>
</evidence>
<name>A0A930BTF5_9RHOO</name>
<dbReference type="EMBL" id="JABZMI010000071">
    <property type="protein sequence ID" value="MBF1164457.1"/>
    <property type="molecule type" value="Genomic_DNA"/>
</dbReference>
<organism evidence="1 2">
    <name type="scientific">Dechloromonas agitata</name>
    <dbReference type="NCBI Taxonomy" id="73030"/>
    <lineage>
        <taxon>Bacteria</taxon>
        <taxon>Pseudomonadati</taxon>
        <taxon>Pseudomonadota</taxon>
        <taxon>Betaproteobacteria</taxon>
        <taxon>Rhodocyclales</taxon>
        <taxon>Azonexaceae</taxon>
        <taxon>Dechloromonas</taxon>
    </lineage>
</organism>
<sequence>MNEIQQLTEKVEMLEARCQYLGEVFDALIYSLPDKQRFLELLTQKAKQNDANSLYDQSLSDRQQALVQHVLEKVVEKLSATLHSQD</sequence>
<accession>A0A930BTF5</accession>
<protein>
    <submittedName>
        <fullName evidence="1">Uncharacterized protein</fullName>
    </submittedName>
</protein>
<gene>
    <name evidence="1" type="ORF">HXL68_05400</name>
</gene>
<proteinExistence type="predicted"/>